<reference evidence="23 24" key="1">
    <citation type="submission" date="2018-05" db="EMBL/GenBank/DDBJ databases">
        <title>Genomic Encyclopedia of Type Strains, Phase IV (KMG-IV): sequencing the most valuable type-strain genomes for metagenomic binning, comparative biology and taxonomic classification.</title>
        <authorList>
            <person name="Goeker M."/>
        </authorList>
    </citation>
    <scope>NUCLEOTIDE SEQUENCE [LARGE SCALE GENOMIC DNA]</scope>
    <source>
        <strain evidence="23 24">DSM 16791</strain>
    </source>
</reference>
<feature type="region of interest" description="Disordered" evidence="21">
    <location>
        <begin position="541"/>
        <end position="560"/>
    </location>
</feature>
<dbReference type="Gene3D" id="2.40.50.140">
    <property type="entry name" value="Nucleic acid-binding proteins"/>
    <property type="match status" value="1"/>
</dbReference>
<keyword evidence="17" id="KW-0464">Manganese</keyword>
<evidence type="ECO:0000256" key="11">
    <source>
        <dbReference type="ARBA" id="ARBA00022839"/>
    </source>
</evidence>
<dbReference type="NCBIfam" id="TIGR02778">
    <property type="entry name" value="ligD_pol"/>
    <property type="match status" value="1"/>
</dbReference>
<dbReference type="EC" id="6.5.1.1" evidence="2"/>
<evidence type="ECO:0000256" key="3">
    <source>
        <dbReference type="ARBA" id="ARBA00022598"/>
    </source>
</evidence>
<dbReference type="GO" id="GO:0046872">
    <property type="term" value="F:metal ion binding"/>
    <property type="evidence" value="ECO:0007669"/>
    <property type="project" value="UniProtKB-KW"/>
</dbReference>
<dbReference type="InterPro" id="IPR014143">
    <property type="entry name" value="NHEJ_ligase_prk"/>
</dbReference>
<dbReference type="NCBIfam" id="TIGR02777">
    <property type="entry name" value="LigD_PE_dom"/>
    <property type="match status" value="1"/>
</dbReference>
<dbReference type="GO" id="GO:0003677">
    <property type="term" value="F:DNA binding"/>
    <property type="evidence" value="ECO:0007669"/>
    <property type="project" value="UniProtKB-KW"/>
</dbReference>
<evidence type="ECO:0000256" key="16">
    <source>
        <dbReference type="ARBA" id="ARBA00023204"/>
    </source>
</evidence>
<dbReference type="CDD" id="cd07971">
    <property type="entry name" value="OBF_DNA_ligase_LigD"/>
    <property type="match status" value="1"/>
</dbReference>
<dbReference type="InterPro" id="IPR052171">
    <property type="entry name" value="NHEJ_LigD"/>
</dbReference>
<keyword evidence="7" id="KW-0479">Metal-binding</keyword>
<keyword evidence="14" id="KW-0238">DNA-binding</keyword>
<evidence type="ECO:0000256" key="5">
    <source>
        <dbReference type="ARBA" id="ARBA00022695"/>
    </source>
</evidence>
<dbReference type="GO" id="GO:0005524">
    <property type="term" value="F:ATP binding"/>
    <property type="evidence" value="ECO:0007669"/>
    <property type="project" value="UniProtKB-KW"/>
</dbReference>
<evidence type="ECO:0000256" key="8">
    <source>
        <dbReference type="ARBA" id="ARBA00022741"/>
    </source>
</evidence>
<keyword evidence="6" id="KW-0540">Nuclease</keyword>
<dbReference type="InterPro" id="IPR014144">
    <property type="entry name" value="LigD_PE_domain"/>
</dbReference>
<dbReference type="PROSITE" id="PS50160">
    <property type="entry name" value="DNA_LIGASE_A3"/>
    <property type="match status" value="1"/>
</dbReference>
<evidence type="ECO:0000256" key="1">
    <source>
        <dbReference type="ARBA" id="ARBA00001936"/>
    </source>
</evidence>
<comment type="catalytic activity">
    <reaction evidence="20">
        <text>ATP + (deoxyribonucleotide)n-3'-hydroxyl + 5'-phospho-(deoxyribonucleotide)m = (deoxyribonucleotide)n+m + AMP + diphosphate.</text>
        <dbReference type="EC" id="6.5.1.1"/>
    </reaction>
</comment>
<evidence type="ECO:0000256" key="12">
    <source>
        <dbReference type="ARBA" id="ARBA00022840"/>
    </source>
</evidence>
<feature type="domain" description="ATP-dependent DNA ligase family profile" evidence="22">
    <location>
        <begin position="329"/>
        <end position="465"/>
    </location>
</feature>
<feature type="region of interest" description="Disordered" evidence="21">
    <location>
        <begin position="186"/>
        <end position="222"/>
    </location>
</feature>
<dbReference type="EMBL" id="QGTR01000001">
    <property type="protein sequence ID" value="PWW03554.1"/>
    <property type="molecule type" value="Genomic_DNA"/>
</dbReference>
<dbReference type="GO" id="GO:0006281">
    <property type="term" value="P:DNA repair"/>
    <property type="evidence" value="ECO:0007669"/>
    <property type="project" value="UniProtKB-KW"/>
</dbReference>
<dbReference type="InterPro" id="IPR012309">
    <property type="entry name" value="DNA_ligase_ATP-dep_C"/>
</dbReference>
<dbReference type="PANTHER" id="PTHR42705:SF2">
    <property type="entry name" value="BIFUNCTIONAL NON-HOMOLOGOUS END JOINING PROTEIN LIGD"/>
    <property type="match status" value="1"/>
</dbReference>
<name>A0A317PSG7_9HYPH</name>
<dbReference type="InterPro" id="IPR014146">
    <property type="entry name" value="LigD_ligase_dom"/>
</dbReference>
<dbReference type="InterPro" id="IPR012310">
    <property type="entry name" value="DNA_ligase_ATP-dep_cent"/>
</dbReference>
<comment type="cofactor">
    <cofactor evidence="1">
        <name>Mn(2+)</name>
        <dbReference type="ChEBI" id="CHEBI:29035"/>
    </cofactor>
</comment>
<evidence type="ECO:0000256" key="20">
    <source>
        <dbReference type="ARBA" id="ARBA00034003"/>
    </source>
</evidence>
<keyword evidence="10" id="KW-0378">Hydrolase</keyword>
<dbReference type="CDD" id="cd07906">
    <property type="entry name" value="Adenylation_DNA_ligase_LigD_LigC"/>
    <property type="match status" value="1"/>
</dbReference>
<protein>
    <recommendedName>
        <fullName evidence="2">DNA ligase (ATP)</fullName>
        <ecNumber evidence="2">6.5.1.1</ecNumber>
    </recommendedName>
    <alternativeName>
        <fullName evidence="19">NHEJ DNA polymerase</fullName>
    </alternativeName>
</protein>
<evidence type="ECO:0000256" key="4">
    <source>
        <dbReference type="ARBA" id="ARBA00022679"/>
    </source>
</evidence>
<dbReference type="SUPFAM" id="SSF56091">
    <property type="entry name" value="DNA ligase/mRNA capping enzyme, catalytic domain"/>
    <property type="match status" value="1"/>
</dbReference>
<dbReference type="NCBIfam" id="NF004628">
    <property type="entry name" value="PRK05972.1"/>
    <property type="match status" value="1"/>
</dbReference>
<dbReference type="Pfam" id="PF04679">
    <property type="entry name" value="DNA_ligase_A_C"/>
    <property type="match status" value="1"/>
</dbReference>
<dbReference type="InterPro" id="IPR014145">
    <property type="entry name" value="LigD_pol_dom"/>
</dbReference>
<evidence type="ECO:0000256" key="21">
    <source>
        <dbReference type="SAM" id="MobiDB-lite"/>
    </source>
</evidence>
<dbReference type="AlphaFoldDB" id="A0A317PSG7"/>
<evidence type="ECO:0000313" key="24">
    <source>
        <dbReference type="Proteomes" id="UP000246352"/>
    </source>
</evidence>
<dbReference type="RefSeq" id="WP_110030102.1">
    <property type="nucleotide sequence ID" value="NZ_QGTR01000001.1"/>
</dbReference>
<keyword evidence="11" id="KW-0269">Exonuclease</keyword>
<dbReference type="Pfam" id="PF13298">
    <property type="entry name" value="LigD_N"/>
    <property type="match status" value="1"/>
</dbReference>
<evidence type="ECO:0000256" key="19">
    <source>
        <dbReference type="ARBA" id="ARBA00029943"/>
    </source>
</evidence>
<organism evidence="23 24">
    <name type="scientific">Hoeflea marina</name>
    <dbReference type="NCBI Taxonomy" id="274592"/>
    <lineage>
        <taxon>Bacteria</taxon>
        <taxon>Pseudomonadati</taxon>
        <taxon>Pseudomonadota</taxon>
        <taxon>Alphaproteobacteria</taxon>
        <taxon>Hyphomicrobiales</taxon>
        <taxon>Rhizobiaceae</taxon>
        <taxon>Hoeflea</taxon>
    </lineage>
</organism>
<evidence type="ECO:0000256" key="13">
    <source>
        <dbReference type="ARBA" id="ARBA00022932"/>
    </source>
</evidence>
<evidence type="ECO:0000313" key="23">
    <source>
        <dbReference type="EMBL" id="PWW03554.1"/>
    </source>
</evidence>
<evidence type="ECO:0000256" key="10">
    <source>
        <dbReference type="ARBA" id="ARBA00022801"/>
    </source>
</evidence>
<keyword evidence="8" id="KW-0547">Nucleotide-binding</keyword>
<dbReference type="NCBIfam" id="TIGR02776">
    <property type="entry name" value="NHEJ_ligase_prk"/>
    <property type="match status" value="1"/>
</dbReference>
<evidence type="ECO:0000256" key="6">
    <source>
        <dbReference type="ARBA" id="ARBA00022722"/>
    </source>
</evidence>
<dbReference type="GO" id="GO:0003910">
    <property type="term" value="F:DNA ligase (ATP) activity"/>
    <property type="evidence" value="ECO:0007669"/>
    <property type="project" value="UniProtKB-EC"/>
</dbReference>
<dbReference type="Gene3D" id="3.30.470.30">
    <property type="entry name" value="DNA ligase/mRNA capping enzyme"/>
    <property type="match status" value="1"/>
</dbReference>
<dbReference type="GO" id="GO:0006310">
    <property type="term" value="P:DNA recombination"/>
    <property type="evidence" value="ECO:0007669"/>
    <property type="project" value="UniProtKB-KW"/>
</dbReference>
<dbReference type="Pfam" id="PF01068">
    <property type="entry name" value="DNA_ligase_A_M"/>
    <property type="match status" value="1"/>
</dbReference>
<evidence type="ECO:0000259" key="22">
    <source>
        <dbReference type="PROSITE" id="PS50160"/>
    </source>
</evidence>
<accession>A0A317PSG7</accession>
<keyword evidence="4" id="KW-0808">Transferase</keyword>
<proteinExistence type="predicted"/>
<sequence>MSAASEKLAEYERKRDFSKTAEPRGAAANAKSSKPVFVVQKHDATRLHFDFRLEWDGVLLSWAVTRGPSDVTSVRRLAVRTEDHPLDYGGFEGTIAKKQYGAGTVMLWDHGWWQPKTDFDKGLADGQLKFILHGDRMKGGWTLVRLKPKPGEKRENWLLIKERDDHAGEDEDALVEKNLTSVATGRKMEEIAAGKQAPLKTRPKGSDSDAPKKPLKLPPSKLKADAGEKTRFTLATPKFTEPQLAKLTDEVPEGEGWLHETKFDGYRCLAALGKDGVRLYTRSGLDWAERYLGLPEAFEAIDCRSALIDGEVVTAHTSKGSAFSALQDDLEKGLPVRFMAFDLIELDGKSLRKSRLAERKELLEKLLANLPKDSPIRYSEHVEGHGDKVFAAVEKGGGEGIISKSADSLYAGTRNGSWLKIKTRKRQEFVVGGYSPSSARHRPFASLLVGTLDGGVLRYRGRVGGGFDEGALDKLMGLMKTRERKTSPFDEVPGAIARGARWMTPDLVVEVDYAELTDQDQLRHAVYLGVREDKEAGMVHLEKPGSTSGDGDGRGADGDAPASVLGVRVTHPGRIMMPEADMTKGDLARYYARAGERMTVLAGDRPVSLLRCPSGRDGDTFFQKHAGKGFPDEIDEVEITESSGTPAQYMVIRSPQGFVAAAQMGTVEFHIWGARTDDLEKPDRLVFDLDPDEGLDFGDVKAAAKDIRDMLKRVGLDSVAMVTGGKGVHVIVPLRRVSDWETVTGFARTFAHLLAHRRPERYVATMSKAKRKGKIFIDWLRNDRGSTAVAPYSVRARANAPVAVPVTWQELARLKSANSFDTRQALKRLGKPCPLLEASTSPGQSISRPVVEALEKLIGD</sequence>
<keyword evidence="24" id="KW-1185">Reference proteome</keyword>
<dbReference type="SUPFAM" id="SSF50249">
    <property type="entry name" value="Nucleic acid-binding proteins"/>
    <property type="match status" value="1"/>
</dbReference>
<dbReference type="NCBIfam" id="TIGR02779">
    <property type="entry name" value="NHEJ_ligase_lig"/>
    <property type="match status" value="1"/>
</dbReference>
<dbReference type="InterPro" id="IPR012340">
    <property type="entry name" value="NA-bd_OB-fold"/>
</dbReference>
<keyword evidence="5" id="KW-0548">Nucleotidyltransferase</keyword>
<evidence type="ECO:0000256" key="18">
    <source>
        <dbReference type="ARBA" id="ARBA00023268"/>
    </source>
</evidence>
<dbReference type="Gene3D" id="3.30.1490.70">
    <property type="match status" value="1"/>
</dbReference>
<comment type="caution">
    <text evidence="23">The sequence shown here is derived from an EMBL/GenBank/DDBJ whole genome shotgun (WGS) entry which is preliminary data.</text>
</comment>
<dbReference type="PANTHER" id="PTHR42705">
    <property type="entry name" value="BIFUNCTIONAL NON-HOMOLOGOUS END JOINING PROTEIN LIGD"/>
    <property type="match status" value="1"/>
</dbReference>
<evidence type="ECO:0000256" key="9">
    <source>
        <dbReference type="ARBA" id="ARBA00022763"/>
    </source>
</evidence>
<evidence type="ECO:0000256" key="7">
    <source>
        <dbReference type="ARBA" id="ARBA00022723"/>
    </source>
</evidence>
<keyword evidence="16" id="KW-0234">DNA repair</keyword>
<dbReference type="Pfam" id="PF21686">
    <property type="entry name" value="LigD_Prim-Pol"/>
    <property type="match status" value="1"/>
</dbReference>
<dbReference type="CDD" id="cd04862">
    <property type="entry name" value="PaeLigD_Pol_like"/>
    <property type="match status" value="1"/>
</dbReference>
<dbReference type="InterPro" id="IPR033651">
    <property type="entry name" value="PaeLigD_Pol-like"/>
</dbReference>
<dbReference type="Gene3D" id="3.90.920.10">
    <property type="entry name" value="DNA primase, PRIM domain"/>
    <property type="match status" value="1"/>
</dbReference>
<evidence type="ECO:0000256" key="2">
    <source>
        <dbReference type="ARBA" id="ARBA00012727"/>
    </source>
</evidence>
<keyword evidence="18" id="KW-0511">Multifunctional enzyme</keyword>
<keyword evidence="15" id="KW-0233">DNA recombination</keyword>
<dbReference type="OrthoDB" id="9802472at2"/>
<evidence type="ECO:0000256" key="14">
    <source>
        <dbReference type="ARBA" id="ARBA00023125"/>
    </source>
</evidence>
<keyword evidence="12" id="KW-0067">ATP-binding</keyword>
<evidence type="ECO:0000256" key="15">
    <source>
        <dbReference type="ARBA" id="ARBA00023172"/>
    </source>
</evidence>
<evidence type="ECO:0000256" key="17">
    <source>
        <dbReference type="ARBA" id="ARBA00023211"/>
    </source>
</evidence>
<keyword evidence="13" id="KW-0239">DNA-directed DNA polymerase</keyword>
<feature type="region of interest" description="Disordered" evidence="21">
    <location>
        <begin position="1"/>
        <end position="32"/>
    </location>
</feature>
<dbReference type="GO" id="GO:0003887">
    <property type="term" value="F:DNA-directed DNA polymerase activity"/>
    <property type="evidence" value="ECO:0007669"/>
    <property type="project" value="UniProtKB-KW"/>
</dbReference>
<dbReference type="Proteomes" id="UP000246352">
    <property type="component" value="Unassembled WGS sequence"/>
</dbReference>
<keyword evidence="9" id="KW-0227">DNA damage</keyword>
<keyword evidence="3 23" id="KW-0436">Ligase</keyword>
<dbReference type="GO" id="GO:0004527">
    <property type="term" value="F:exonuclease activity"/>
    <property type="evidence" value="ECO:0007669"/>
    <property type="project" value="UniProtKB-KW"/>
</dbReference>
<gene>
    <name evidence="23" type="ORF">DFR52_101235</name>
</gene>
<feature type="compositionally biased region" description="Basic and acidic residues" evidence="21">
    <location>
        <begin position="7"/>
        <end position="22"/>
    </location>
</feature>